<keyword evidence="1" id="KW-0472">Membrane</keyword>
<proteinExistence type="predicted"/>
<dbReference type="AlphaFoldDB" id="A0A382PW63"/>
<dbReference type="EMBL" id="UINC01109938">
    <property type="protein sequence ID" value="SVC77107.1"/>
    <property type="molecule type" value="Genomic_DNA"/>
</dbReference>
<reference evidence="2" key="1">
    <citation type="submission" date="2018-05" db="EMBL/GenBank/DDBJ databases">
        <authorList>
            <person name="Lanie J.A."/>
            <person name="Ng W.-L."/>
            <person name="Kazmierczak K.M."/>
            <person name="Andrzejewski T.M."/>
            <person name="Davidsen T.M."/>
            <person name="Wayne K.J."/>
            <person name="Tettelin H."/>
            <person name="Glass J.I."/>
            <person name="Rusch D."/>
            <person name="Podicherti R."/>
            <person name="Tsui H.-C.T."/>
            <person name="Winkler M.E."/>
        </authorList>
    </citation>
    <scope>NUCLEOTIDE SEQUENCE</scope>
</reference>
<protein>
    <submittedName>
        <fullName evidence="2">Uncharacterized protein</fullName>
    </submittedName>
</protein>
<name>A0A382PW63_9ZZZZ</name>
<organism evidence="2">
    <name type="scientific">marine metagenome</name>
    <dbReference type="NCBI Taxonomy" id="408172"/>
    <lineage>
        <taxon>unclassified sequences</taxon>
        <taxon>metagenomes</taxon>
        <taxon>ecological metagenomes</taxon>
    </lineage>
</organism>
<feature type="transmembrane region" description="Helical" evidence="1">
    <location>
        <begin position="21"/>
        <end position="42"/>
    </location>
</feature>
<evidence type="ECO:0000256" key="1">
    <source>
        <dbReference type="SAM" id="Phobius"/>
    </source>
</evidence>
<keyword evidence="1" id="KW-0812">Transmembrane</keyword>
<accession>A0A382PW63</accession>
<sequence length="50" mass="5886">MEKKIRPNMKSVLRKVKQSNLRFLATAVILIVDSQLLAYVILNLEWSWMP</sequence>
<gene>
    <name evidence="2" type="ORF">METZ01_LOCUS329961</name>
</gene>
<keyword evidence="1" id="KW-1133">Transmembrane helix</keyword>
<evidence type="ECO:0000313" key="2">
    <source>
        <dbReference type="EMBL" id="SVC77107.1"/>
    </source>
</evidence>